<comment type="caution">
    <text evidence="5">The sequence shown here is derived from an EMBL/GenBank/DDBJ whole genome shotgun (WGS) entry which is preliminary data.</text>
</comment>
<dbReference type="OrthoDB" id="9991913at2759"/>
<dbReference type="InterPro" id="IPR050223">
    <property type="entry name" value="D-isomer_2-hydroxyacid_DH"/>
</dbReference>
<dbReference type="GO" id="GO:0051287">
    <property type="term" value="F:NAD binding"/>
    <property type="evidence" value="ECO:0007669"/>
    <property type="project" value="InterPro"/>
</dbReference>
<dbReference type="Proteomes" id="UP000306050">
    <property type="component" value="Chromosome SGRAM_15"/>
</dbReference>
<feature type="domain" description="D-isomer specific 2-hydroxyacid dehydrogenase catalytic" evidence="3">
    <location>
        <begin position="60"/>
        <end position="356"/>
    </location>
</feature>
<dbReference type="SUPFAM" id="SSF52283">
    <property type="entry name" value="Formate/glycerate dehydrogenase catalytic domain-like"/>
    <property type="match status" value="1"/>
</dbReference>
<feature type="domain" description="D-isomer specific 2-hydroxyacid dehydrogenase NAD-binding" evidence="4">
    <location>
        <begin position="132"/>
        <end position="336"/>
    </location>
</feature>
<name>A0A4U7KVE7_9BASI</name>
<dbReference type="InterPro" id="IPR029753">
    <property type="entry name" value="D-isomer_DH_CS"/>
</dbReference>
<keyword evidence="6" id="KW-1185">Reference proteome</keyword>
<dbReference type="GO" id="GO:0016618">
    <property type="term" value="F:hydroxypyruvate reductase [NAD(P)H] activity"/>
    <property type="evidence" value="ECO:0007669"/>
    <property type="project" value="TreeGrafter"/>
</dbReference>
<dbReference type="PROSITE" id="PS00671">
    <property type="entry name" value="D_2_HYDROXYACID_DH_3"/>
    <property type="match status" value="1"/>
</dbReference>
<dbReference type="GO" id="GO:0005829">
    <property type="term" value="C:cytosol"/>
    <property type="evidence" value="ECO:0007669"/>
    <property type="project" value="TreeGrafter"/>
</dbReference>
<dbReference type="InterPro" id="IPR006139">
    <property type="entry name" value="D-isomer_2_OHA_DH_cat_dom"/>
</dbReference>
<evidence type="ECO:0000313" key="5">
    <source>
        <dbReference type="EMBL" id="TKY88591.1"/>
    </source>
</evidence>
<evidence type="ECO:0000256" key="2">
    <source>
        <dbReference type="RuleBase" id="RU003719"/>
    </source>
</evidence>
<comment type="similarity">
    <text evidence="2">Belongs to the D-isomer specific 2-hydroxyacid dehydrogenase family.</text>
</comment>
<dbReference type="InterPro" id="IPR006140">
    <property type="entry name" value="D-isomer_DH_NAD-bd"/>
</dbReference>
<evidence type="ECO:0000313" key="6">
    <source>
        <dbReference type="Proteomes" id="UP000306050"/>
    </source>
</evidence>
<organism evidence="5 6">
    <name type="scientific">Sporisorium graminicola</name>
    <dbReference type="NCBI Taxonomy" id="280036"/>
    <lineage>
        <taxon>Eukaryota</taxon>
        <taxon>Fungi</taxon>
        <taxon>Dikarya</taxon>
        <taxon>Basidiomycota</taxon>
        <taxon>Ustilaginomycotina</taxon>
        <taxon>Ustilaginomycetes</taxon>
        <taxon>Ustilaginales</taxon>
        <taxon>Ustilaginaceae</taxon>
        <taxon>Sporisorium</taxon>
    </lineage>
</organism>
<proteinExistence type="inferred from homology"/>
<dbReference type="GeneID" id="40725475"/>
<dbReference type="RefSeq" id="XP_029740576.1">
    <property type="nucleotide sequence ID" value="XM_029883178.1"/>
</dbReference>
<dbReference type="Pfam" id="PF00389">
    <property type="entry name" value="2-Hacid_dh"/>
    <property type="match status" value="1"/>
</dbReference>
<evidence type="ECO:0000259" key="3">
    <source>
        <dbReference type="Pfam" id="PF00389"/>
    </source>
</evidence>
<gene>
    <name evidence="5" type="ORF">EX895_002580</name>
</gene>
<accession>A0A4U7KVE7</accession>
<dbReference type="PANTHER" id="PTHR10996:SF277">
    <property type="entry name" value="GLYOXYLATE REDUCTASE_HYDROXYPYRUVATE REDUCTASE"/>
    <property type="match status" value="1"/>
</dbReference>
<evidence type="ECO:0008006" key="7">
    <source>
        <dbReference type="Google" id="ProtNLM"/>
    </source>
</evidence>
<dbReference type="Pfam" id="PF02826">
    <property type="entry name" value="2-Hacid_dh_C"/>
    <property type="match status" value="1"/>
</dbReference>
<protein>
    <recommendedName>
        <fullName evidence="7">D-isomer specific 2-hydroxyacid dehydrogenase NAD-binding domain-containing protein</fullName>
    </recommendedName>
</protein>
<evidence type="ECO:0000256" key="1">
    <source>
        <dbReference type="ARBA" id="ARBA00023002"/>
    </source>
</evidence>
<dbReference type="Gene3D" id="3.40.50.720">
    <property type="entry name" value="NAD(P)-binding Rossmann-like Domain"/>
    <property type="match status" value="2"/>
</dbReference>
<dbReference type="PANTHER" id="PTHR10996">
    <property type="entry name" value="2-HYDROXYACID DEHYDROGENASE-RELATED"/>
    <property type="match status" value="1"/>
</dbReference>
<dbReference type="SUPFAM" id="SSF51735">
    <property type="entry name" value="NAD(P)-binding Rossmann-fold domains"/>
    <property type="match status" value="1"/>
</dbReference>
<dbReference type="KEGG" id="sgra:EX895_002580"/>
<dbReference type="AlphaFoldDB" id="A0A4U7KVE7"/>
<keyword evidence="1 2" id="KW-0560">Oxidoreductase</keyword>
<dbReference type="InterPro" id="IPR036291">
    <property type="entry name" value="NAD(P)-bd_dom_sf"/>
</dbReference>
<sequence length="382" mass="41840">MASAVARARSPIARTVPKIVSVFEHLPSPTLAKFSHEQRINLVAPPAGLSFVELNRWFLTQLDGAHAAIVWPAVRFGPEHIRTVRTQADAFKVVSTFSVGTDAIDTAACREAGIKVGYTPYIADDAVAEYTVSMLLHYCRRMDALRELVAEGKFAQSMRDVLRNPTMHCGFSPAGKAVGFYGFGRIAQKTAEKLLPFGVASIAYTSSTSRPFTQDNFPRLHALRETFYPHTQITNEPSLHELAAQTDILIVLCPETPSTVASANASVFERTKPNAVLINVARGSIVVNQDLEDALRRRQLSAALLDVVQGEPHIDASHPLLAEDLNDRVLVLPHAASTLVETRTMMAEVTARNVLTQLGFEDELPGDQPALMKQHAWTHFAA</sequence>
<dbReference type="EMBL" id="SRRM01000008">
    <property type="protein sequence ID" value="TKY88591.1"/>
    <property type="molecule type" value="Genomic_DNA"/>
</dbReference>
<dbReference type="GO" id="GO:0030267">
    <property type="term" value="F:glyoxylate reductase (NADPH) activity"/>
    <property type="evidence" value="ECO:0007669"/>
    <property type="project" value="TreeGrafter"/>
</dbReference>
<reference evidence="5 6" key="1">
    <citation type="submission" date="2019-05" db="EMBL/GenBank/DDBJ databases">
        <title>Sporisorium graminicola CBS 10092 draft sequencing and annotation.</title>
        <authorList>
            <person name="Solano-Gonzalez S."/>
            <person name="Caddick M.X."/>
            <person name="Darby A."/>
        </authorList>
    </citation>
    <scope>NUCLEOTIDE SEQUENCE [LARGE SCALE GENOMIC DNA]</scope>
    <source>
        <strain evidence="5 6">CBS 10092</strain>
    </source>
</reference>
<evidence type="ECO:0000259" key="4">
    <source>
        <dbReference type="Pfam" id="PF02826"/>
    </source>
</evidence>